<accession>A0A3M7Q9A0</accession>
<keyword evidence="11" id="KW-1185">Reference proteome</keyword>
<dbReference type="AlphaFoldDB" id="A0A3M7Q9A0"/>
<dbReference type="PANTHER" id="PTHR11537:SF113">
    <property type="entry name" value="POTASSIUM VOLTAGE-GATED CHANNEL PROTEIN SHAKER"/>
    <property type="match status" value="1"/>
</dbReference>
<dbReference type="GO" id="GO:0051260">
    <property type="term" value="P:protein homooligomerization"/>
    <property type="evidence" value="ECO:0007669"/>
    <property type="project" value="InterPro"/>
</dbReference>
<evidence type="ECO:0000256" key="6">
    <source>
        <dbReference type="ARBA" id="ARBA00023136"/>
    </source>
</evidence>
<comment type="subcellular location">
    <subcellularLocation>
        <location evidence="1">Membrane</location>
        <topology evidence="1">Multi-pass membrane protein</topology>
    </subcellularLocation>
</comment>
<dbReference type="Gene3D" id="3.30.710.10">
    <property type="entry name" value="Potassium Channel Kv1.1, Chain A"/>
    <property type="match status" value="1"/>
</dbReference>
<dbReference type="EMBL" id="REGN01006952">
    <property type="protein sequence ID" value="RNA07734.1"/>
    <property type="molecule type" value="Genomic_DNA"/>
</dbReference>
<dbReference type="Proteomes" id="UP000276133">
    <property type="component" value="Unassembled WGS sequence"/>
</dbReference>
<dbReference type="GO" id="GO:0001508">
    <property type="term" value="P:action potential"/>
    <property type="evidence" value="ECO:0007669"/>
    <property type="project" value="TreeGrafter"/>
</dbReference>
<dbReference type="PANTHER" id="PTHR11537">
    <property type="entry name" value="VOLTAGE-GATED POTASSIUM CHANNEL"/>
    <property type="match status" value="1"/>
</dbReference>
<dbReference type="GO" id="GO:0005251">
    <property type="term" value="F:delayed rectifier potassium channel activity"/>
    <property type="evidence" value="ECO:0007669"/>
    <property type="project" value="TreeGrafter"/>
</dbReference>
<dbReference type="OrthoDB" id="10025005at2759"/>
<evidence type="ECO:0000313" key="11">
    <source>
        <dbReference type="Proteomes" id="UP000276133"/>
    </source>
</evidence>
<gene>
    <name evidence="10" type="ORF">BpHYR1_031215</name>
</gene>
<evidence type="ECO:0000256" key="1">
    <source>
        <dbReference type="ARBA" id="ARBA00004141"/>
    </source>
</evidence>
<proteinExistence type="predicted"/>
<sequence length="203" mass="24036">MELAQPLKERNRTSFNRGYIINDGKPSAECETSEKANQLNRYSSTKKKSFWTVFEIFFVVPGPSNLSDAMYSSGVTSRHSKNRYESKSNKRKHIKKNDEQNGECMPTKIDYLNSRIRINISGKIFEVPESILNQYPLTLLGCYEERIQFYDCVRDEFFFDRNREAFEDILPIRFKNFITDILEFNLHLNYNYYKPIASLRFIN</sequence>
<name>A0A3M7Q9A0_BRAPC</name>
<reference evidence="10 11" key="1">
    <citation type="journal article" date="2018" name="Sci. Rep.">
        <title>Genomic signatures of local adaptation to the degree of environmental predictability in rotifers.</title>
        <authorList>
            <person name="Franch-Gras L."/>
            <person name="Hahn C."/>
            <person name="Garcia-Roger E.M."/>
            <person name="Carmona M.J."/>
            <person name="Serra M."/>
            <person name="Gomez A."/>
        </authorList>
    </citation>
    <scope>NUCLEOTIDE SEQUENCE [LARGE SCALE GENOMIC DNA]</scope>
    <source>
        <strain evidence="10">HYR1</strain>
    </source>
</reference>
<feature type="region of interest" description="Disordered" evidence="8">
    <location>
        <begin position="78"/>
        <end position="101"/>
    </location>
</feature>
<evidence type="ECO:0000259" key="9">
    <source>
        <dbReference type="Pfam" id="PF02214"/>
    </source>
</evidence>
<dbReference type="InterPro" id="IPR003131">
    <property type="entry name" value="T1-type_BTB"/>
</dbReference>
<evidence type="ECO:0000256" key="4">
    <source>
        <dbReference type="ARBA" id="ARBA00022989"/>
    </source>
</evidence>
<keyword evidence="7" id="KW-0407">Ion channel</keyword>
<dbReference type="STRING" id="10195.A0A3M7Q9A0"/>
<keyword evidence="5" id="KW-0406">Ion transport</keyword>
<feature type="domain" description="Potassium channel tetramerisation-type BTB" evidence="9">
    <location>
        <begin position="116"/>
        <end position="170"/>
    </location>
</feature>
<dbReference type="Pfam" id="PF02214">
    <property type="entry name" value="BTB_2"/>
    <property type="match status" value="1"/>
</dbReference>
<comment type="caution">
    <text evidence="10">The sequence shown here is derived from an EMBL/GenBank/DDBJ whole genome shotgun (WGS) entry which is preliminary data.</text>
</comment>
<evidence type="ECO:0000256" key="7">
    <source>
        <dbReference type="ARBA" id="ARBA00023303"/>
    </source>
</evidence>
<keyword evidence="2" id="KW-0813">Transport</keyword>
<dbReference type="SUPFAM" id="SSF54695">
    <property type="entry name" value="POZ domain"/>
    <property type="match status" value="1"/>
</dbReference>
<keyword evidence="4" id="KW-1133">Transmembrane helix</keyword>
<evidence type="ECO:0000256" key="8">
    <source>
        <dbReference type="SAM" id="MobiDB-lite"/>
    </source>
</evidence>
<keyword evidence="6" id="KW-0472">Membrane</keyword>
<evidence type="ECO:0000256" key="3">
    <source>
        <dbReference type="ARBA" id="ARBA00022692"/>
    </source>
</evidence>
<dbReference type="InterPro" id="IPR011333">
    <property type="entry name" value="SKP1/BTB/POZ_sf"/>
</dbReference>
<protein>
    <submittedName>
        <fullName evidence="10">Potassium voltage-gated channel subfamily A member 10</fullName>
    </submittedName>
</protein>
<dbReference type="GO" id="GO:0008076">
    <property type="term" value="C:voltage-gated potassium channel complex"/>
    <property type="evidence" value="ECO:0007669"/>
    <property type="project" value="InterPro"/>
</dbReference>
<evidence type="ECO:0000313" key="10">
    <source>
        <dbReference type="EMBL" id="RNA07734.1"/>
    </source>
</evidence>
<dbReference type="InterPro" id="IPR028325">
    <property type="entry name" value="VG_K_chnl"/>
</dbReference>
<evidence type="ECO:0000256" key="2">
    <source>
        <dbReference type="ARBA" id="ARBA00022448"/>
    </source>
</evidence>
<keyword evidence="3" id="KW-0812">Transmembrane</keyword>
<evidence type="ECO:0000256" key="5">
    <source>
        <dbReference type="ARBA" id="ARBA00023065"/>
    </source>
</evidence>
<organism evidence="10 11">
    <name type="scientific">Brachionus plicatilis</name>
    <name type="common">Marine rotifer</name>
    <name type="synonym">Brachionus muelleri</name>
    <dbReference type="NCBI Taxonomy" id="10195"/>
    <lineage>
        <taxon>Eukaryota</taxon>
        <taxon>Metazoa</taxon>
        <taxon>Spiralia</taxon>
        <taxon>Gnathifera</taxon>
        <taxon>Rotifera</taxon>
        <taxon>Eurotatoria</taxon>
        <taxon>Monogononta</taxon>
        <taxon>Pseudotrocha</taxon>
        <taxon>Ploima</taxon>
        <taxon>Brachionidae</taxon>
        <taxon>Brachionus</taxon>
    </lineage>
</organism>